<dbReference type="PROSITE" id="PS51192">
    <property type="entry name" value="HELICASE_ATP_BIND_1"/>
    <property type="match status" value="1"/>
</dbReference>
<comment type="caution">
    <text evidence="2">The sequence shown here is derived from an EMBL/GenBank/DDBJ whole genome shotgun (WGS) entry which is preliminary data.</text>
</comment>
<accession>A0ABQ4PIF4</accession>
<proteinExistence type="predicted"/>
<name>A0ABQ4PIF4_9GAMM</name>
<evidence type="ECO:0000259" key="1">
    <source>
        <dbReference type="PROSITE" id="PS51192"/>
    </source>
</evidence>
<dbReference type="EMBL" id="BPEY01000046">
    <property type="protein sequence ID" value="GIU47286.1"/>
    <property type="molecule type" value="Genomic_DNA"/>
</dbReference>
<dbReference type="InterPro" id="IPR027417">
    <property type="entry name" value="P-loop_NTPase"/>
</dbReference>
<gene>
    <name evidence="2" type="ORF">TUM4438_26000</name>
</gene>
<protein>
    <submittedName>
        <fullName evidence="2">Diguanylate cyclase</fullName>
    </submittedName>
</protein>
<dbReference type="InterPro" id="IPR014001">
    <property type="entry name" value="Helicase_ATP-bd"/>
</dbReference>
<dbReference type="InterPro" id="IPR050742">
    <property type="entry name" value="Helicase_Restrict-Modif_Enz"/>
</dbReference>
<dbReference type="Gene3D" id="3.40.50.300">
    <property type="entry name" value="P-loop containing nucleotide triphosphate hydrolases"/>
    <property type="match status" value="2"/>
</dbReference>
<keyword evidence="3" id="KW-1185">Reference proteome</keyword>
<organism evidence="2 3">
    <name type="scientific">Shewanella sairae</name>
    <dbReference type="NCBI Taxonomy" id="190310"/>
    <lineage>
        <taxon>Bacteria</taxon>
        <taxon>Pseudomonadati</taxon>
        <taxon>Pseudomonadota</taxon>
        <taxon>Gammaproteobacteria</taxon>
        <taxon>Alteromonadales</taxon>
        <taxon>Shewanellaceae</taxon>
        <taxon>Shewanella</taxon>
    </lineage>
</organism>
<evidence type="ECO:0000313" key="2">
    <source>
        <dbReference type="EMBL" id="GIU47286.1"/>
    </source>
</evidence>
<dbReference type="InterPro" id="IPR006935">
    <property type="entry name" value="Helicase/UvrB_N"/>
</dbReference>
<dbReference type="RefSeq" id="WP_220781591.1">
    <property type="nucleotide sequence ID" value="NZ_BPEY01000046.1"/>
</dbReference>
<feature type="domain" description="Helicase ATP-binding" evidence="1">
    <location>
        <begin position="15"/>
        <end position="172"/>
    </location>
</feature>
<dbReference type="SUPFAM" id="SSF52540">
    <property type="entry name" value="P-loop containing nucleoside triphosphate hydrolases"/>
    <property type="match status" value="2"/>
</dbReference>
<sequence length="466" mass="52453">MKLRLWQQACVNKALSLYQSQSHFMCLATPGAGKTVMAAELSARLIEMGTIDFVLCFSPSSEVNESIRSTFSRRLNKRFDGLIGAIGSVYTYQSMPSLTAEFWQLLNSHNVLVIMDEVHHLKGVELNDANAWGEEVLLNIQNKARYTLALSGTPWRSDSAPIVLSRFTEPDNTVHCDFIYGLKQAIADGVCRQPHITLIDNEEIKLDINEESETFTSIAALLEGSIYSYRSLLNNQQITHYMLKKGVSKLEDVRKSTPLAGGLIVASSIKHAKQLYQMLVTDCKQTACIVTSKLKHPSQAIKSFRESDIQWIVSVGMISEGTDIPRLQVCCHMSSIKTEMHYRQVLGRILRVTSDEIQQAWLFTLAETKLTEFAYRIGQDLPEMPVITSQKARLPINLVLSNNSSSNELSHDETNNLQISSLTLLTKPSIQSHLSDIEQENHYNLALLGRYKEQIVRMFDTHLLSN</sequence>
<dbReference type="Pfam" id="PF04851">
    <property type="entry name" value="ResIII"/>
    <property type="match status" value="1"/>
</dbReference>
<dbReference type="Pfam" id="PF00271">
    <property type="entry name" value="Helicase_C"/>
    <property type="match status" value="1"/>
</dbReference>
<dbReference type="Proteomes" id="UP000887104">
    <property type="component" value="Unassembled WGS sequence"/>
</dbReference>
<dbReference type="SMART" id="SM00487">
    <property type="entry name" value="DEXDc"/>
    <property type="match status" value="1"/>
</dbReference>
<dbReference type="InterPro" id="IPR001650">
    <property type="entry name" value="Helicase_C-like"/>
</dbReference>
<reference evidence="2" key="1">
    <citation type="submission" date="2021-05" db="EMBL/GenBank/DDBJ databases">
        <title>Molecular characterization for Shewanella algae harboring chromosomal blaOXA-55-like strains isolated from clinical and environment sample.</title>
        <authorList>
            <person name="Ohama Y."/>
            <person name="Aoki K."/>
            <person name="Harada S."/>
            <person name="Moriya K."/>
            <person name="Ishii Y."/>
            <person name="Tateda K."/>
        </authorList>
    </citation>
    <scope>NUCLEOTIDE SEQUENCE</scope>
    <source>
        <strain evidence="2">JCM 11563</strain>
    </source>
</reference>
<dbReference type="PANTHER" id="PTHR47396:SF1">
    <property type="entry name" value="ATP-DEPENDENT HELICASE IRC3-RELATED"/>
    <property type="match status" value="1"/>
</dbReference>
<evidence type="ECO:0000313" key="3">
    <source>
        <dbReference type="Proteomes" id="UP000887104"/>
    </source>
</evidence>
<dbReference type="PANTHER" id="PTHR47396">
    <property type="entry name" value="TYPE I RESTRICTION ENZYME ECOKI R PROTEIN"/>
    <property type="match status" value="1"/>
</dbReference>